<evidence type="ECO:0000313" key="1">
    <source>
        <dbReference type="EMBL" id="CEF79117.1"/>
    </source>
</evidence>
<protein>
    <submittedName>
        <fullName evidence="1">Chromosome 2, complete genome</fullName>
    </submittedName>
</protein>
<dbReference type="EnsemblFungi" id="CEF79117">
    <property type="protein sequence ID" value="CEF79117"/>
    <property type="gene ID" value="FGRRES_04158"/>
</dbReference>
<evidence type="ECO:0000313" key="2">
    <source>
        <dbReference type="EnsemblFungi" id="CEF79117"/>
    </source>
</evidence>
<reference evidence="2 3" key="2">
    <citation type="journal article" date="2010" name="Nature">
        <title>Comparative genomics reveals mobile pathogenicity chromosomes in Fusarium.</title>
        <authorList>
            <person name="Ma L.J."/>
            <person name="van der Does H.C."/>
            <person name="Borkovich K.A."/>
            <person name="Coleman J.J."/>
            <person name="Daboussi M.J."/>
            <person name="Di Pietro A."/>
            <person name="Dufresne M."/>
            <person name="Freitag M."/>
            <person name="Grabherr M."/>
            <person name="Henrissat B."/>
            <person name="Houterman P.M."/>
            <person name="Kang S."/>
            <person name="Shim W.B."/>
            <person name="Woloshuk C."/>
            <person name="Xie X."/>
            <person name="Xu J.R."/>
            <person name="Antoniw J."/>
            <person name="Baker S.E."/>
            <person name="Bluhm B.H."/>
            <person name="Breakspear A."/>
            <person name="Brown D.W."/>
            <person name="Butchko R.A."/>
            <person name="Chapman S."/>
            <person name="Coulson R."/>
            <person name="Coutinho P.M."/>
            <person name="Danchin E.G."/>
            <person name="Diener A."/>
            <person name="Gale L.R."/>
            <person name="Gardiner D.M."/>
            <person name="Goff S."/>
            <person name="Hammond-Kosack K.E."/>
            <person name="Hilburn K."/>
            <person name="Hua-Van A."/>
            <person name="Jonkers W."/>
            <person name="Kazan K."/>
            <person name="Kodira C.D."/>
            <person name="Koehrsen M."/>
            <person name="Kumar L."/>
            <person name="Lee Y.H."/>
            <person name="Li L."/>
            <person name="Manners J.M."/>
            <person name="Miranda-Saavedra D."/>
            <person name="Mukherjee M."/>
            <person name="Park G."/>
            <person name="Park J."/>
            <person name="Park S.Y."/>
            <person name="Proctor R.H."/>
            <person name="Regev A."/>
            <person name="Ruiz-Roldan M.C."/>
            <person name="Sain D."/>
            <person name="Sakthikumar S."/>
            <person name="Sykes S."/>
            <person name="Schwartz D.C."/>
            <person name="Turgeon B.G."/>
            <person name="Wapinski I."/>
            <person name="Yoder O."/>
            <person name="Young S."/>
            <person name="Zeng Q."/>
            <person name="Zhou S."/>
            <person name="Galagan J."/>
            <person name="Cuomo C.A."/>
            <person name="Kistler H.C."/>
            <person name="Rep M."/>
        </authorList>
    </citation>
    <scope>GENOME REANNOTATION</scope>
    <source>
        <strain evidence="3">ATCC MYA-4620 / CBS 123657 / FGSC 9075 / NRRL 31084 / PH-1</strain>
        <strain evidence="2">PH-1 / ATCC MYA-4620 / FGSC 9075 / NRRL 31084</strain>
    </source>
</reference>
<reference evidence="2 3" key="1">
    <citation type="journal article" date="2007" name="Science">
        <title>The Fusarium graminearum genome reveals a link between localized polymorphism and pathogen specialization.</title>
        <authorList>
            <person name="Cuomo C.A."/>
            <person name="Gueldener U."/>
            <person name="Xu J.-R."/>
            <person name="Trail F."/>
            <person name="Turgeon B.G."/>
            <person name="Di Pietro A."/>
            <person name="Walton J.D."/>
            <person name="Ma L.-J."/>
            <person name="Baker S.E."/>
            <person name="Rep M."/>
            <person name="Adam G."/>
            <person name="Antoniw J."/>
            <person name="Baldwin T."/>
            <person name="Calvo S.E."/>
            <person name="Chang Y.-L."/>
            <person name="DeCaprio D."/>
            <person name="Gale L.R."/>
            <person name="Gnerre S."/>
            <person name="Goswami R.S."/>
            <person name="Hammond-Kosack K."/>
            <person name="Harris L.J."/>
            <person name="Hilburn K."/>
            <person name="Kennell J.C."/>
            <person name="Kroken S."/>
            <person name="Magnuson J.K."/>
            <person name="Mannhaupt G."/>
            <person name="Mauceli E.W."/>
            <person name="Mewes H.-W."/>
            <person name="Mitterbauer R."/>
            <person name="Muehlbauer G."/>
            <person name="Muensterkoetter M."/>
            <person name="Nelson D."/>
            <person name="O'Donnell K."/>
            <person name="Ouellet T."/>
            <person name="Qi W."/>
            <person name="Quesneville H."/>
            <person name="Roncero M.I.G."/>
            <person name="Seong K.-Y."/>
            <person name="Tetko I.V."/>
            <person name="Urban M."/>
            <person name="Waalwijk C."/>
            <person name="Ward T.J."/>
            <person name="Yao J."/>
            <person name="Birren B.W."/>
            <person name="Kistler H.C."/>
        </authorList>
    </citation>
    <scope>NUCLEOTIDE SEQUENCE [LARGE SCALE GENOMIC DNA]</scope>
    <source>
        <strain evidence="3">ATCC MYA-4620 / CBS 123657 / FGSC 9075 / NRRL 31084 / PH-1</strain>
        <strain evidence="2">PH-1 / ATCC MYA-4620 / FGSC 9075 / NRRL 31084</strain>
    </source>
</reference>
<gene>
    <name evidence="2" type="primary">FG04158.1</name>
    <name evidence="1" type="ORF">FGRAMPH1_01T14629</name>
</gene>
<reference evidence="1 3" key="4">
    <citation type="journal article" date="2015" name="BMC Genomics">
        <title>The completed genome sequence of the pathogenic ascomycete fungus Fusarium graminearum.</title>
        <authorList>
            <person name="King R."/>
            <person name="Urban M."/>
            <person name="Hammond-Kosack M.C."/>
            <person name="Hassani-Pak K."/>
            <person name="Hammond-Kosack K.E."/>
        </authorList>
    </citation>
    <scope>NUCLEOTIDE SEQUENCE [LARGE SCALE GENOMIC DNA]</scope>
    <source>
        <strain evidence="3">ATCC MYA-4620 / CBS 123657 / FGSC 9075 / NRRL 31084 / PH-1</strain>
        <strain evidence="1">PH-1</strain>
    </source>
</reference>
<name>I1RJX4_GIBZE</name>
<dbReference type="OrthoDB" id="10416991at2759"/>
<dbReference type="EMBL" id="HG970333">
    <property type="protein sequence ID" value="CEF79117.1"/>
    <property type="molecule type" value="Genomic_DNA"/>
</dbReference>
<dbReference type="RefSeq" id="XP_011321471.1">
    <property type="nucleotide sequence ID" value="XM_011323169.1"/>
</dbReference>
<dbReference type="KEGG" id="fgr:FGSG_04158"/>
<dbReference type="HOGENOM" id="CLU_1896411_0_0_1"/>
<reference key="3">
    <citation type="submission" date="2014-02" db="EMBL/GenBank/DDBJ databases">
        <title>A revised Fusarium graminearum genomic reference sequence using whole shotgun re-sequencing.</title>
        <authorList>
            <person name="King R."/>
            <person name="Urban M."/>
            <person name="Hassani-Pak K."/>
            <person name="Hammond-Kosack K."/>
        </authorList>
    </citation>
    <scope>NUCLEOTIDE SEQUENCE</scope>
    <source>
        <strain>PH-1</strain>
    </source>
</reference>
<proteinExistence type="predicted"/>
<evidence type="ECO:0000313" key="3">
    <source>
        <dbReference type="Proteomes" id="UP000070720"/>
    </source>
</evidence>
<dbReference type="AlphaFoldDB" id="I1RJX4"/>
<organism evidence="1 3">
    <name type="scientific">Gibberella zeae (strain ATCC MYA-4620 / CBS 123657 / FGSC 9075 / NRRL 31084 / PH-1)</name>
    <name type="common">Wheat head blight fungus</name>
    <name type="synonym">Fusarium graminearum</name>
    <dbReference type="NCBI Taxonomy" id="229533"/>
    <lineage>
        <taxon>Eukaryota</taxon>
        <taxon>Fungi</taxon>
        <taxon>Dikarya</taxon>
        <taxon>Ascomycota</taxon>
        <taxon>Pezizomycotina</taxon>
        <taxon>Sordariomycetes</taxon>
        <taxon>Hypocreomycetidae</taxon>
        <taxon>Hypocreales</taxon>
        <taxon>Nectriaceae</taxon>
        <taxon>Fusarium</taxon>
    </lineage>
</organism>
<sequence length="134" mass="15202">MVEDPNTGILSSSTTGEMLHLEECRRRAMIRFSDPHQSRHGRTVTGRSTKQAPLTQHLWIFQLRMNPRTAKEFPEYFESKDYGSRVFYLLSHEGTYDIYDGGLPMTVSGDAVQSYNMVKTSNVASKGFSSMTLV</sequence>
<reference evidence="2" key="5">
    <citation type="submission" date="2017-01" db="UniProtKB">
        <authorList>
            <consortium name="EnsemblFungi"/>
        </authorList>
    </citation>
    <scope>IDENTIFICATION</scope>
    <source>
        <strain evidence="2">PH-1 / ATCC MYA-4620 / FGSC 9075 / NRRL 31084</strain>
    </source>
</reference>
<dbReference type="Proteomes" id="UP000070720">
    <property type="component" value="Chromosome 2"/>
</dbReference>
<keyword evidence="3" id="KW-1185">Reference proteome</keyword>
<dbReference type="VEuPathDB" id="FungiDB:FGRAMPH1_01G14629"/>
<dbReference type="InParanoid" id="I1RJX4"/>
<accession>I1RJX4</accession>